<reference evidence="3" key="1">
    <citation type="journal article" date="2019" name="Nat. Commun.">
        <title>The genome of broomcorn millet.</title>
        <authorList>
            <person name="Zou C."/>
            <person name="Miki D."/>
            <person name="Li D."/>
            <person name="Tang Q."/>
            <person name="Xiao L."/>
            <person name="Rajput S."/>
            <person name="Deng P."/>
            <person name="Jia W."/>
            <person name="Huang R."/>
            <person name="Zhang M."/>
            <person name="Sun Y."/>
            <person name="Hu J."/>
            <person name="Fu X."/>
            <person name="Schnable P.S."/>
            <person name="Li F."/>
            <person name="Zhang H."/>
            <person name="Feng B."/>
            <person name="Zhu X."/>
            <person name="Liu R."/>
            <person name="Schnable J.C."/>
            <person name="Zhu J.-K."/>
            <person name="Zhang H."/>
        </authorList>
    </citation>
    <scope>NUCLEOTIDE SEQUENCE [LARGE SCALE GENOMIC DNA]</scope>
</reference>
<keyword evidence="3" id="KW-1185">Reference proteome</keyword>
<dbReference type="OrthoDB" id="696499at2759"/>
<gene>
    <name evidence="2" type="ORF">C2845_PM15G01950</name>
</gene>
<proteinExistence type="predicted"/>
<protein>
    <recommendedName>
        <fullName evidence="1">RNase H type-1 domain-containing protein</fullName>
    </recommendedName>
</protein>
<accession>A0A3L6QA19</accession>
<name>A0A3L6QA19_PANMI</name>
<dbReference type="GO" id="GO:0003676">
    <property type="term" value="F:nucleic acid binding"/>
    <property type="evidence" value="ECO:0007669"/>
    <property type="project" value="InterPro"/>
</dbReference>
<organism evidence="2 3">
    <name type="scientific">Panicum miliaceum</name>
    <name type="common">Proso millet</name>
    <name type="synonym">Broomcorn millet</name>
    <dbReference type="NCBI Taxonomy" id="4540"/>
    <lineage>
        <taxon>Eukaryota</taxon>
        <taxon>Viridiplantae</taxon>
        <taxon>Streptophyta</taxon>
        <taxon>Embryophyta</taxon>
        <taxon>Tracheophyta</taxon>
        <taxon>Spermatophyta</taxon>
        <taxon>Magnoliopsida</taxon>
        <taxon>Liliopsida</taxon>
        <taxon>Poales</taxon>
        <taxon>Poaceae</taxon>
        <taxon>PACMAD clade</taxon>
        <taxon>Panicoideae</taxon>
        <taxon>Panicodae</taxon>
        <taxon>Paniceae</taxon>
        <taxon>Panicinae</taxon>
        <taxon>Panicum</taxon>
        <taxon>Panicum sect. Panicum</taxon>
    </lineage>
</organism>
<comment type="caution">
    <text evidence="2">The sequence shown here is derived from an EMBL/GenBank/DDBJ whole genome shotgun (WGS) entry which is preliminary data.</text>
</comment>
<dbReference type="Proteomes" id="UP000275267">
    <property type="component" value="Unassembled WGS sequence"/>
</dbReference>
<feature type="domain" description="RNase H type-1" evidence="1">
    <location>
        <begin position="3"/>
        <end position="63"/>
    </location>
</feature>
<dbReference type="Pfam" id="PF13456">
    <property type="entry name" value="RVT_3"/>
    <property type="match status" value="1"/>
</dbReference>
<dbReference type="EMBL" id="PQIB02000013">
    <property type="protein sequence ID" value="RLM74668.1"/>
    <property type="molecule type" value="Genomic_DNA"/>
</dbReference>
<dbReference type="InterPro" id="IPR002156">
    <property type="entry name" value="RNaseH_domain"/>
</dbReference>
<evidence type="ECO:0000313" key="3">
    <source>
        <dbReference type="Proteomes" id="UP000275267"/>
    </source>
</evidence>
<evidence type="ECO:0000259" key="1">
    <source>
        <dbReference type="Pfam" id="PF13456"/>
    </source>
</evidence>
<sequence>MNFILDTDSQILVEALKTDAYDRAQDGMLFQEAKYIMAMNFSSMVIAFLPRSCNSLAHDLAQFGRNRDPDDPDIWEHPLPNFVNVLVVRGRIEPVVE</sequence>
<dbReference type="AlphaFoldDB" id="A0A3L6QA19"/>
<evidence type="ECO:0000313" key="2">
    <source>
        <dbReference type="EMBL" id="RLM74668.1"/>
    </source>
</evidence>
<dbReference type="GO" id="GO:0004523">
    <property type="term" value="F:RNA-DNA hybrid ribonuclease activity"/>
    <property type="evidence" value="ECO:0007669"/>
    <property type="project" value="InterPro"/>
</dbReference>